<feature type="transmembrane region" description="Helical" evidence="1">
    <location>
        <begin position="6"/>
        <end position="29"/>
    </location>
</feature>
<keyword evidence="3" id="KW-1185">Reference proteome</keyword>
<dbReference type="NCBIfam" id="NF045716">
    <property type="entry name" value="sulf_resp_HmcE"/>
    <property type="match status" value="1"/>
</dbReference>
<accession>A0A1G5HQF6</accession>
<keyword evidence="1" id="KW-1133">Transmembrane helix</keyword>
<evidence type="ECO:0000256" key="1">
    <source>
        <dbReference type="SAM" id="Phobius"/>
    </source>
</evidence>
<sequence>MYQFITGPLLWLSLSIFFIGCLVHVGLYIKDLDARLDRVAYNTCIASGLKGAIRSIVLWLTPFGTRCWRQNPVHTLLFYLFHVGAVAAPLFVSAHGILLKYRWGISLPSMPDAVADVLTICVLAGACGLLIRRMVLPEVRQLTRPRDIGVLFISVAPFATALMAYHQIGDVTFWTLAHILSGELFLVAVPFTKLSHIVLFFCSRIQIGMDFSIKRGGLKAPGFPW</sequence>
<evidence type="ECO:0000313" key="3">
    <source>
        <dbReference type="Proteomes" id="UP000198870"/>
    </source>
</evidence>
<dbReference type="AlphaFoldDB" id="A0A1G5HQF6"/>
<feature type="transmembrane region" description="Helical" evidence="1">
    <location>
        <begin position="148"/>
        <end position="165"/>
    </location>
</feature>
<evidence type="ECO:0008006" key="4">
    <source>
        <dbReference type="Google" id="ProtNLM"/>
    </source>
</evidence>
<protein>
    <recommendedName>
        <fullName evidence="4">Nitrate reductase gamma subunit</fullName>
    </recommendedName>
</protein>
<dbReference type="Gene3D" id="1.20.950.20">
    <property type="entry name" value="Transmembrane di-heme cytochromes, Chain C"/>
    <property type="match status" value="1"/>
</dbReference>
<dbReference type="EMBL" id="FMUX01000015">
    <property type="protein sequence ID" value="SCY65268.1"/>
    <property type="molecule type" value="Genomic_DNA"/>
</dbReference>
<feature type="transmembrane region" description="Helical" evidence="1">
    <location>
        <begin position="117"/>
        <end position="136"/>
    </location>
</feature>
<dbReference type="Proteomes" id="UP000198870">
    <property type="component" value="Unassembled WGS sequence"/>
</dbReference>
<dbReference type="InterPro" id="IPR054903">
    <property type="entry name" value="sulf_resp_HmcE"/>
</dbReference>
<name>A0A1G5HQF6_9BACT</name>
<keyword evidence="1" id="KW-0812">Transmembrane</keyword>
<feature type="transmembrane region" description="Helical" evidence="1">
    <location>
        <begin position="76"/>
        <end position="97"/>
    </location>
</feature>
<reference evidence="2 3" key="1">
    <citation type="submission" date="2016-10" db="EMBL/GenBank/DDBJ databases">
        <authorList>
            <person name="de Groot N.N."/>
        </authorList>
    </citation>
    <scope>NUCLEOTIDE SEQUENCE [LARGE SCALE GENOMIC DNA]</scope>
    <source>
        <strain evidence="2 3">AA1</strain>
    </source>
</reference>
<dbReference type="InterPro" id="IPR036197">
    <property type="entry name" value="NarG-like_sf"/>
</dbReference>
<dbReference type="SUPFAM" id="SSF103501">
    <property type="entry name" value="Respiratory nitrate reductase 1 gamma chain"/>
    <property type="match status" value="1"/>
</dbReference>
<gene>
    <name evidence="2" type="ORF">SAMN05216233_11514</name>
</gene>
<evidence type="ECO:0000313" key="2">
    <source>
        <dbReference type="EMBL" id="SCY65268.1"/>
    </source>
</evidence>
<dbReference type="RefSeq" id="WP_092212670.1">
    <property type="nucleotide sequence ID" value="NZ_FMUX01000015.1"/>
</dbReference>
<dbReference type="STRING" id="419481.SAMN05216233_11514"/>
<organism evidence="2 3">
    <name type="scientific">Desulfoluna spongiiphila</name>
    <dbReference type="NCBI Taxonomy" id="419481"/>
    <lineage>
        <taxon>Bacteria</taxon>
        <taxon>Pseudomonadati</taxon>
        <taxon>Thermodesulfobacteriota</taxon>
        <taxon>Desulfobacteria</taxon>
        <taxon>Desulfobacterales</taxon>
        <taxon>Desulfolunaceae</taxon>
        <taxon>Desulfoluna</taxon>
    </lineage>
</organism>
<dbReference type="OrthoDB" id="5450521at2"/>
<feature type="transmembrane region" description="Helical" evidence="1">
    <location>
        <begin position="171"/>
        <end position="191"/>
    </location>
</feature>
<proteinExistence type="predicted"/>
<keyword evidence="1" id="KW-0472">Membrane</keyword>